<dbReference type="RefSeq" id="WP_073293018.1">
    <property type="nucleotide sequence ID" value="NZ_FRAV01000016.1"/>
</dbReference>
<keyword evidence="1" id="KW-1133">Transmembrane helix</keyword>
<keyword evidence="3" id="KW-1185">Reference proteome</keyword>
<evidence type="ECO:0000313" key="3">
    <source>
        <dbReference type="Proteomes" id="UP000184364"/>
    </source>
</evidence>
<sequence length="197" mass="23374">MNIDELKNAWNEDDHFEETPTITLEQKNKMNHPLKKMQQNMVRHFWSFVISFIGIFIGLAFYVESKVVMVYSLTLVISALLVTIFYVMKFMKLYRKIKFESFDTYNSLLELDYQLKVFKETYVSFYISYIPFILCELILLINFSEKAVMKTDAEIIRQFINTIAVTVIAGVIGIRLGFQMYYGRYIKQIENLLKELK</sequence>
<feature type="transmembrane region" description="Helical" evidence="1">
    <location>
        <begin position="45"/>
        <end position="63"/>
    </location>
</feature>
<evidence type="ECO:0000256" key="1">
    <source>
        <dbReference type="SAM" id="Phobius"/>
    </source>
</evidence>
<keyword evidence="1" id="KW-0812">Transmembrane</keyword>
<accession>A0A1M6ZRW6</accession>
<evidence type="ECO:0000313" key="2">
    <source>
        <dbReference type="EMBL" id="SHL33149.1"/>
    </source>
</evidence>
<organism evidence="2 3">
    <name type="scientific">Chryseobacterium polytrichastri</name>
    <dbReference type="NCBI Taxonomy" id="1302687"/>
    <lineage>
        <taxon>Bacteria</taxon>
        <taxon>Pseudomonadati</taxon>
        <taxon>Bacteroidota</taxon>
        <taxon>Flavobacteriia</taxon>
        <taxon>Flavobacteriales</taxon>
        <taxon>Weeksellaceae</taxon>
        <taxon>Chryseobacterium group</taxon>
        <taxon>Chryseobacterium</taxon>
    </lineage>
</organism>
<dbReference type="AlphaFoldDB" id="A0A1M6ZRW6"/>
<dbReference type="OrthoDB" id="1249607at2"/>
<name>A0A1M6ZRW6_9FLAO</name>
<keyword evidence="1" id="KW-0472">Membrane</keyword>
<reference evidence="3" key="1">
    <citation type="submission" date="2016-11" db="EMBL/GenBank/DDBJ databases">
        <authorList>
            <person name="Varghese N."/>
            <person name="Submissions S."/>
        </authorList>
    </citation>
    <scope>NUCLEOTIDE SEQUENCE [LARGE SCALE GENOMIC DNA]</scope>
    <source>
        <strain evidence="3">DSM 26899</strain>
    </source>
</reference>
<feature type="transmembrane region" description="Helical" evidence="1">
    <location>
        <begin position="155"/>
        <end position="178"/>
    </location>
</feature>
<gene>
    <name evidence="2" type="ORF">SAMN05444267_101620</name>
</gene>
<dbReference type="Proteomes" id="UP000184364">
    <property type="component" value="Unassembled WGS sequence"/>
</dbReference>
<evidence type="ECO:0008006" key="4">
    <source>
        <dbReference type="Google" id="ProtNLM"/>
    </source>
</evidence>
<proteinExistence type="predicted"/>
<feature type="transmembrane region" description="Helical" evidence="1">
    <location>
        <begin position="69"/>
        <end position="88"/>
    </location>
</feature>
<dbReference type="STRING" id="1302687.SAMN05444267_101620"/>
<dbReference type="EMBL" id="FRAV01000016">
    <property type="protein sequence ID" value="SHL33149.1"/>
    <property type="molecule type" value="Genomic_DNA"/>
</dbReference>
<feature type="transmembrane region" description="Helical" evidence="1">
    <location>
        <begin position="123"/>
        <end position="143"/>
    </location>
</feature>
<protein>
    <recommendedName>
        <fullName evidence="4">DUF3278 domain-containing protein</fullName>
    </recommendedName>
</protein>